<dbReference type="InterPro" id="IPR050189">
    <property type="entry name" value="MFS_Efflux_Transporters"/>
</dbReference>
<protein>
    <submittedName>
        <fullName evidence="8">MFS transporter</fullName>
    </submittedName>
</protein>
<dbReference type="RefSeq" id="WP_136436152.1">
    <property type="nucleotide sequence ID" value="NZ_JBHSNS010000002.1"/>
</dbReference>
<reference evidence="9" key="1">
    <citation type="journal article" date="2019" name="Int. J. Syst. Evol. Microbiol.">
        <title>The Global Catalogue of Microorganisms (GCM) 10K type strain sequencing project: providing services to taxonomists for standard genome sequencing and annotation.</title>
        <authorList>
            <consortium name="The Broad Institute Genomics Platform"/>
            <consortium name="The Broad Institute Genome Sequencing Center for Infectious Disease"/>
            <person name="Wu L."/>
            <person name="Ma J."/>
        </authorList>
    </citation>
    <scope>NUCLEOTIDE SEQUENCE [LARGE SCALE GENOMIC DNA]</scope>
    <source>
        <strain evidence="9">YIM 94188</strain>
    </source>
</reference>
<evidence type="ECO:0000256" key="5">
    <source>
        <dbReference type="ARBA" id="ARBA00023136"/>
    </source>
</evidence>
<keyword evidence="4 6" id="KW-1133">Transmembrane helix</keyword>
<dbReference type="InterPro" id="IPR011701">
    <property type="entry name" value="MFS"/>
</dbReference>
<name>A0ABW0ZD58_9ACTN</name>
<evidence type="ECO:0000256" key="1">
    <source>
        <dbReference type="ARBA" id="ARBA00004651"/>
    </source>
</evidence>
<evidence type="ECO:0000256" key="3">
    <source>
        <dbReference type="ARBA" id="ARBA00022692"/>
    </source>
</evidence>
<feature type="domain" description="Major facilitator superfamily (MFS) profile" evidence="7">
    <location>
        <begin position="1"/>
        <end position="145"/>
    </location>
</feature>
<dbReference type="EMBL" id="JBHSNS010000002">
    <property type="protein sequence ID" value="MFC5728786.1"/>
    <property type="molecule type" value="Genomic_DNA"/>
</dbReference>
<keyword evidence="2" id="KW-1003">Cell membrane</keyword>
<dbReference type="PANTHER" id="PTHR43124:SF3">
    <property type="entry name" value="CHLORAMPHENICOL EFFLUX PUMP RV0191"/>
    <property type="match status" value="1"/>
</dbReference>
<evidence type="ECO:0000259" key="7">
    <source>
        <dbReference type="PROSITE" id="PS50850"/>
    </source>
</evidence>
<dbReference type="InterPro" id="IPR020846">
    <property type="entry name" value="MFS_dom"/>
</dbReference>
<evidence type="ECO:0000313" key="8">
    <source>
        <dbReference type="EMBL" id="MFC5728786.1"/>
    </source>
</evidence>
<dbReference type="PROSITE" id="PS50850">
    <property type="entry name" value="MFS"/>
    <property type="match status" value="1"/>
</dbReference>
<comment type="caution">
    <text evidence="8">The sequence shown here is derived from an EMBL/GenBank/DDBJ whole genome shotgun (WGS) entry which is preliminary data.</text>
</comment>
<dbReference type="Gene3D" id="1.20.1250.20">
    <property type="entry name" value="MFS general substrate transporter like domains"/>
    <property type="match status" value="1"/>
</dbReference>
<sequence length="145" mass="14510">MARSCPTSARSTSLAVLGAATLLTALSSGYGAVAATRLLAAAGHGLFWSVLMVSAASIAPEVRSGRAISIVLAGPILANVVGLPLGTALATPLGWRPVVAVVVIAGALLGAVTTIEFGPHPAGPTRRRRDAQARDHACRLATIVG</sequence>
<dbReference type="SUPFAM" id="SSF103473">
    <property type="entry name" value="MFS general substrate transporter"/>
    <property type="match status" value="1"/>
</dbReference>
<evidence type="ECO:0000256" key="2">
    <source>
        <dbReference type="ARBA" id="ARBA00022475"/>
    </source>
</evidence>
<dbReference type="InterPro" id="IPR036259">
    <property type="entry name" value="MFS_trans_sf"/>
</dbReference>
<evidence type="ECO:0000256" key="4">
    <source>
        <dbReference type="ARBA" id="ARBA00022989"/>
    </source>
</evidence>
<comment type="subcellular location">
    <subcellularLocation>
        <location evidence="1">Cell membrane</location>
        <topology evidence="1">Multi-pass membrane protein</topology>
    </subcellularLocation>
</comment>
<organism evidence="8 9">
    <name type="scientific">Nocardioides vastitatis</name>
    <dbReference type="NCBI Taxonomy" id="2568655"/>
    <lineage>
        <taxon>Bacteria</taxon>
        <taxon>Bacillati</taxon>
        <taxon>Actinomycetota</taxon>
        <taxon>Actinomycetes</taxon>
        <taxon>Propionibacteriales</taxon>
        <taxon>Nocardioidaceae</taxon>
        <taxon>Nocardioides</taxon>
    </lineage>
</organism>
<dbReference type="Proteomes" id="UP001596072">
    <property type="component" value="Unassembled WGS sequence"/>
</dbReference>
<keyword evidence="3 6" id="KW-0812">Transmembrane</keyword>
<accession>A0ABW0ZD58</accession>
<feature type="transmembrane region" description="Helical" evidence="6">
    <location>
        <begin position="98"/>
        <end position="119"/>
    </location>
</feature>
<gene>
    <name evidence="8" type="ORF">ACFPQB_07640</name>
</gene>
<keyword evidence="5 6" id="KW-0472">Membrane</keyword>
<feature type="transmembrane region" description="Helical" evidence="6">
    <location>
        <begin position="67"/>
        <end position="86"/>
    </location>
</feature>
<evidence type="ECO:0000313" key="9">
    <source>
        <dbReference type="Proteomes" id="UP001596072"/>
    </source>
</evidence>
<proteinExistence type="predicted"/>
<dbReference type="Pfam" id="PF07690">
    <property type="entry name" value="MFS_1"/>
    <property type="match status" value="1"/>
</dbReference>
<keyword evidence="9" id="KW-1185">Reference proteome</keyword>
<dbReference type="PANTHER" id="PTHR43124">
    <property type="entry name" value="PURINE EFFLUX PUMP PBUE"/>
    <property type="match status" value="1"/>
</dbReference>
<evidence type="ECO:0000256" key="6">
    <source>
        <dbReference type="SAM" id="Phobius"/>
    </source>
</evidence>
<feature type="transmembrane region" description="Helical" evidence="6">
    <location>
        <begin position="41"/>
        <end position="60"/>
    </location>
</feature>